<accession>A0A095ANG3</accession>
<evidence type="ECO:0000313" key="1">
    <source>
        <dbReference type="EMBL" id="KGB35751.1"/>
    </source>
</evidence>
<organism evidence="1">
    <name type="scientific">Schistosoma haematobium</name>
    <name type="common">Blood fluke</name>
    <dbReference type="NCBI Taxonomy" id="6185"/>
    <lineage>
        <taxon>Eukaryota</taxon>
        <taxon>Metazoa</taxon>
        <taxon>Spiralia</taxon>
        <taxon>Lophotrochozoa</taxon>
        <taxon>Platyhelminthes</taxon>
        <taxon>Trematoda</taxon>
        <taxon>Digenea</taxon>
        <taxon>Strigeidida</taxon>
        <taxon>Schistosomatoidea</taxon>
        <taxon>Schistosomatidae</taxon>
        <taxon>Schistosoma</taxon>
    </lineage>
</organism>
<dbReference type="EMBL" id="KL250713">
    <property type="protein sequence ID" value="KGB35751.1"/>
    <property type="molecule type" value="Genomic_DNA"/>
</dbReference>
<gene>
    <name evidence="1" type="ORF">MS3_04016</name>
</gene>
<dbReference type="AlphaFoldDB" id="A0A095ANG3"/>
<reference evidence="1" key="1">
    <citation type="journal article" date="2012" name="Nat. Genet.">
        <title>Whole-genome sequence of Schistosoma haematobium.</title>
        <authorList>
            <person name="Young N.D."/>
            <person name="Jex A.R."/>
            <person name="Li B."/>
            <person name="Liu S."/>
            <person name="Yang L."/>
            <person name="Xiong Z."/>
            <person name="Li Y."/>
            <person name="Cantacessi C."/>
            <person name="Hall R.S."/>
            <person name="Xu X."/>
            <person name="Chen F."/>
            <person name="Wu X."/>
            <person name="Zerlotini A."/>
            <person name="Oliveira G."/>
            <person name="Hofmann A."/>
            <person name="Zhang G."/>
            <person name="Fang X."/>
            <person name="Kang Y."/>
            <person name="Campbell B.E."/>
            <person name="Loukas A."/>
            <person name="Ranganathan S."/>
            <person name="Rollinson D."/>
            <person name="Rinaldi G."/>
            <person name="Brindley P.J."/>
            <person name="Yang H."/>
            <person name="Wang J."/>
            <person name="Wang J."/>
            <person name="Gasser R.B."/>
        </authorList>
    </citation>
    <scope>NUCLEOTIDE SEQUENCE [LARGE SCALE GENOMIC DNA]</scope>
</reference>
<sequence length="73" mass="8396">MLLLRDEECDGTIAFLDFLPTIESAETVKSSVFVERSLLQYKTNPFESLVKRPNPLALKTPFKSELKYLRSTE</sequence>
<name>A0A095ANG3_SCHHA</name>
<proteinExistence type="predicted"/>
<protein>
    <submittedName>
        <fullName evidence="1">Uncharacterized protein</fullName>
    </submittedName>
</protein>